<evidence type="ECO:0000256" key="5">
    <source>
        <dbReference type="ARBA" id="ARBA00022967"/>
    </source>
</evidence>
<keyword evidence="2" id="KW-0472">Membrane</keyword>
<dbReference type="GO" id="GO:0022857">
    <property type="term" value="F:transmembrane transporter activity"/>
    <property type="evidence" value="ECO:0007669"/>
    <property type="project" value="TreeGrafter"/>
</dbReference>
<evidence type="ECO:0000256" key="3">
    <source>
        <dbReference type="ARBA" id="ARBA00022741"/>
    </source>
</evidence>
<dbReference type="InterPro" id="IPR027417">
    <property type="entry name" value="P-loop_NTPase"/>
</dbReference>
<dbReference type="GO" id="GO:0098796">
    <property type="term" value="C:membrane protein complex"/>
    <property type="evidence" value="ECO:0007669"/>
    <property type="project" value="UniProtKB-ARBA"/>
</dbReference>
<dbReference type="EMBL" id="CP002083">
    <property type="protein sequence ID" value="ADJ24714.1"/>
    <property type="molecule type" value="Genomic_DNA"/>
</dbReference>
<dbReference type="SUPFAM" id="SSF52540">
    <property type="entry name" value="P-loop containing nucleoside triphosphate hydrolases"/>
    <property type="match status" value="1"/>
</dbReference>
<dbReference type="HOGENOM" id="CLU_000604_1_22_5"/>
<dbReference type="FunFam" id="3.40.50.300:FF:000032">
    <property type="entry name" value="Export ABC transporter ATP-binding protein"/>
    <property type="match status" value="1"/>
</dbReference>
<evidence type="ECO:0000256" key="6">
    <source>
        <dbReference type="ARBA" id="ARBA00038388"/>
    </source>
</evidence>
<evidence type="ECO:0000313" key="8">
    <source>
        <dbReference type="EMBL" id="ADJ24714.1"/>
    </source>
</evidence>
<dbReference type="STRING" id="582899.Hden_2918"/>
<keyword evidence="5" id="KW-1278">Translocase</keyword>
<dbReference type="CDD" id="cd03255">
    <property type="entry name" value="ABC_MJ0796_LolCDE_FtsE"/>
    <property type="match status" value="1"/>
</dbReference>
<dbReference type="SMART" id="SM00382">
    <property type="entry name" value="AAA"/>
    <property type="match status" value="1"/>
</dbReference>
<keyword evidence="2" id="KW-0997">Cell inner membrane</keyword>
<dbReference type="InterPro" id="IPR015854">
    <property type="entry name" value="ABC_transpr_LolD-like"/>
</dbReference>
<evidence type="ECO:0000259" key="7">
    <source>
        <dbReference type="PROSITE" id="PS50893"/>
    </source>
</evidence>
<dbReference type="InterPro" id="IPR017911">
    <property type="entry name" value="MacB-like_ATP-bd"/>
</dbReference>
<dbReference type="InterPro" id="IPR017871">
    <property type="entry name" value="ABC_transporter-like_CS"/>
</dbReference>
<keyword evidence="1" id="KW-0813">Transport</keyword>
<dbReference type="eggNOG" id="COG1136">
    <property type="taxonomic scope" value="Bacteria"/>
</dbReference>
<sequence>MTTSSVLHAENVVKELGSGAGLVVAVKGVTLDLVPGELTLLMGPSGSGKTTLLSILGCIMKPTSGTIRIADQSLDGLSAEELAKIRRDHIGFIFQSYNLFPTLNALENVRIALDVRGVKGFAATSRSEEVLREVGLGHRLTNYPGNLSGGEQQRVAVARAIASSPSIVLADEPTAALDSENGHAVMSLLSRIAKEQSRSVLAVTHDPRTLGYADRVVRIEDGRIVGEERRPEGINAPEITDLTKRRKLHA</sequence>
<dbReference type="GO" id="GO:0016887">
    <property type="term" value="F:ATP hydrolysis activity"/>
    <property type="evidence" value="ECO:0007669"/>
    <property type="project" value="InterPro"/>
</dbReference>
<accession>D8JUT4</accession>
<dbReference type="InterPro" id="IPR003439">
    <property type="entry name" value="ABC_transporter-like_ATP-bd"/>
</dbReference>
<protein>
    <submittedName>
        <fullName evidence="8">ABC transporter related protein</fullName>
    </submittedName>
</protein>
<reference evidence="9" key="1">
    <citation type="journal article" date="2011" name="J. Bacteriol.">
        <title>Genome sequences of eight morphologically diverse alphaproteobacteria.</title>
        <authorList>
            <consortium name="US DOE Joint Genome Institute"/>
            <person name="Brown P.J."/>
            <person name="Kysela D.T."/>
            <person name="Buechlein A."/>
            <person name="Hemmerich C."/>
            <person name="Brun Y.V."/>
        </authorList>
    </citation>
    <scope>NUCLEOTIDE SEQUENCE [LARGE SCALE GENOMIC DNA]</scope>
    <source>
        <strain evidence="9">ATCC 51888 / DSM 1869 / NCIB 11706 / TK 0415</strain>
    </source>
</reference>
<evidence type="ECO:0000256" key="1">
    <source>
        <dbReference type="ARBA" id="ARBA00022448"/>
    </source>
</evidence>
<dbReference type="OrthoDB" id="9802264at2"/>
<keyword evidence="2" id="KW-1003">Cell membrane</keyword>
<dbReference type="GO" id="GO:0005524">
    <property type="term" value="F:ATP binding"/>
    <property type="evidence" value="ECO:0007669"/>
    <property type="project" value="UniProtKB-KW"/>
</dbReference>
<dbReference type="PROSITE" id="PS00211">
    <property type="entry name" value="ABC_TRANSPORTER_1"/>
    <property type="match status" value="1"/>
</dbReference>
<feature type="domain" description="ABC transporter" evidence="7">
    <location>
        <begin position="7"/>
        <end position="246"/>
    </location>
</feature>
<proteinExistence type="inferred from homology"/>
<dbReference type="KEGG" id="hdn:Hden_2918"/>
<dbReference type="PANTHER" id="PTHR24220">
    <property type="entry name" value="IMPORT ATP-BINDING PROTEIN"/>
    <property type="match status" value="1"/>
</dbReference>
<dbReference type="InterPro" id="IPR003593">
    <property type="entry name" value="AAA+_ATPase"/>
</dbReference>
<name>D8JUT4_HYPDA</name>
<comment type="similarity">
    <text evidence="6">Belongs to the ABC transporter superfamily. Macrolide exporter (TC 3.A.1.122) family.</text>
</comment>
<keyword evidence="9" id="KW-1185">Reference proteome</keyword>
<keyword evidence="4" id="KW-0067">ATP-binding</keyword>
<dbReference type="Proteomes" id="UP000002033">
    <property type="component" value="Chromosome"/>
</dbReference>
<keyword evidence="3" id="KW-0547">Nucleotide-binding</keyword>
<evidence type="ECO:0000313" key="9">
    <source>
        <dbReference type="Proteomes" id="UP000002033"/>
    </source>
</evidence>
<evidence type="ECO:0000256" key="2">
    <source>
        <dbReference type="ARBA" id="ARBA00022519"/>
    </source>
</evidence>
<dbReference type="RefSeq" id="WP_013216873.1">
    <property type="nucleotide sequence ID" value="NC_014313.1"/>
</dbReference>
<gene>
    <name evidence="8" type="ordered locus">Hden_2918</name>
</gene>
<dbReference type="Pfam" id="PF00005">
    <property type="entry name" value="ABC_tran"/>
    <property type="match status" value="1"/>
</dbReference>
<dbReference type="PANTHER" id="PTHR24220:SF659">
    <property type="entry name" value="TRANSPORTER, PUTATIVE-RELATED"/>
    <property type="match status" value="1"/>
</dbReference>
<dbReference type="GO" id="GO:0005886">
    <property type="term" value="C:plasma membrane"/>
    <property type="evidence" value="ECO:0007669"/>
    <property type="project" value="TreeGrafter"/>
</dbReference>
<evidence type="ECO:0000256" key="4">
    <source>
        <dbReference type="ARBA" id="ARBA00022840"/>
    </source>
</evidence>
<dbReference type="AlphaFoldDB" id="D8JUT4"/>
<organism evidence="8 9">
    <name type="scientific">Hyphomicrobium denitrificans (strain ATCC 51888 / DSM 1869 / NCIMB 11706 / TK 0415)</name>
    <dbReference type="NCBI Taxonomy" id="582899"/>
    <lineage>
        <taxon>Bacteria</taxon>
        <taxon>Pseudomonadati</taxon>
        <taxon>Pseudomonadota</taxon>
        <taxon>Alphaproteobacteria</taxon>
        <taxon>Hyphomicrobiales</taxon>
        <taxon>Hyphomicrobiaceae</taxon>
        <taxon>Hyphomicrobium</taxon>
    </lineage>
</organism>
<dbReference type="PROSITE" id="PS50893">
    <property type="entry name" value="ABC_TRANSPORTER_2"/>
    <property type="match status" value="1"/>
</dbReference>
<dbReference type="Gene3D" id="3.40.50.300">
    <property type="entry name" value="P-loop containing nucleotide triphosphate hydrolases"/>
    <property type="match status" value="1"/>
</dbReference>